<name>W4JSY2_HETIT</name>
<dbReference type="KEGG" id="hir:HETIRDRAFT_18695"/>
<protein>
    <submittedName>
        <fullName evidence="1">Uncharacterized protein</fullName>
    </submittedName>
</protein>
<accession>W4JSY2</accession>
<feature type="non-terminal residue" evidence="1">
    <location>
        <position position="1"/>
    </location>
</feature>
<evidence type="ECO:0000313" key="2">
    <source>
        <dbReference type="Proteomes" id="UP000030671"/>
    </source>
</evidence>
<gene>
    <name evidence="1" type="ORF">HETIRDRAFT_18695</name>
</gene>
<dbReference type="EMBL" id="KI925465">
    <property type="protein sequence ID" value="ETW75976.1"/>
    <property type="molecule type" value="Genomic_DNA"/>
</dbReference>
<sequence>NQEIEQFLQIFCNYYQDNWVDLFLFIKFPHNTWKHSAMGKSSFRILYGFNP</sequence>
<proteinExistence type="predicted"/>
<dbReference type="InParanoid" id="W4JSY2"/>
<feature type="non-terminal residue" evidence="1">
    <location>
        <position position="51"/>
    </location>
</feature>
<evidence type="ECO:0000313" key="1">
    <source>
        <dbReference type="EMBL" id="ETW75976.1"/>
    </source>
</evidence>
<dbReference type="RefSeq" id="XP_009551834.1">
    <property type="nucleotide sequence ID" value="XM_009553539.1"/>
</dbReference>
<dbReference type="OrthoDB" id="2273864at2759"/>
<dbReference type="AlphaFoldDB" id="W4JSY2"/>
<dbReference type="GeneID" id="20668625"/>
<reference evidence="1 2" key="1">
    <citation type="journal article" date="2012" name="New Phytol.">
        <title>Insight into trade-off between wood decay and parasitism from the genome of a fungal forest pathogen.</title>
        <authorList>
            <person name="Olson A."/>
            <person name="Aerts A."/>
            <person name="Asiegbu F."/>
            <person name="Belbahri L."/>
            <person name="Bouzid O."/>
            <person name="Broberg A."/>
            <person name="Canback B."/>
            <person name="Coutinho P.M."/>
            <person name="Cullen D."/>
            <person name="Dalman K."/>
            <person name="Deflorio G."/>
            <person name="van Diepen L.T."/>
            <person name="Dunand C."/>
            <person name="Duplessis S."/>
            <person name="Durling M."/>
            <person name="Gonthier P."/>
            <person name="Grimwood J."/>
            <person name="Fossdal C.G."/>
            <person name="Hansson D."/>
            <person name="Henrissat B."/>
            <person name="Hietala A."/>
            <person name="Himmelstrand K."/>
            <person name="Hoffmeister D."/>
            <person name="Hogberg N."/>
            <person name="James T.Y."/>
            <person name="Karlsson M."/>
            <person name="Kohler A."/>
            <person name="Kues U."/>
            <person name="Lee Y.H."/>
            <person name="Lin Y.C."/>
            <person name="Lind M."/>
            <person name="Lindquist E."/>
            <person name="Lombard V."/>
            <person name="Lucas S."/>
            <person name="Lunden K."/>
            <person name="Morin E."/>
            <person name="Murat C."/>
            <person name="Park J."/>
            <person name="Raffaello T."/>
            <person name="Rouze P."/>
            <person name="Salamov A."/>
            <person name="Schmutz J."/>
            <person name="Solheim H."/>
            <person name="Stahlberg J."/>
            <person name="Velez H."/>
            <person name="de Vries R.P."/>
            <person name="Wiebenga A."/>
            <person name="Woodward S."/>
            <person name="Yakovlev I."/>
            <person name="Garbelotto M."/>
            <person name="Martin F."/>
            <person name="Grigoriev I.V."/>
            <person name="Stenlid J."/>
        </authorList>
    </citation>
    <scope>NUCLEOTIDE SEQUENCE [LARGE SCALE GENOMIC DNA]</scope>
    <source>
        <strain evidence="1 2">TC 32-1</strain>
    </source>
</reference>
<dbReference type="Proteomes" id="UP000030671">
    <property type="component" value="Unassembled WGS sequence"/>
</dbReference>
<dbReference type="HOGENOM" id="CLU_193397_0_0_1"/>
<organism evidence="1 2">
    <name type="scientific">Heterobasidion irregulare (strain TC 32-1)</name>
    <dbReference type="NCBI Taxonomy" id="747525"/>
    <lineage>
        <taxon>Eukaryota</taxon>
        <taxon>Fungi</taxon>
        <taxon>Dikarya</taxon>
        <taxon>Basidiomycota</taxon>
        <taxon>Agaricomycotina</taxon>
        <taxon>Agaricomycetes</taxon>
        <taxon>Russulales</taxon>
        <taxon>Bondarzewiaceae</taxon>
        <taxon>Heterobasidion</taxon>
        <taxon>Heterobasidion annosum species complex</taxon>
    </lineage>
</organism>
<keyword evidence="2" id="KW-1185">Reference proteome</keyword>